<dbReference type="Proteomes" id="UP000005101">
    <property type="component" value="Unassembled WGS sequence"/>
</dbReference>
<sequence length="244" mass="28250">MPHLALKKGNRKNVFDRMDFYLTNDGSQSITMGLLSEVCDSIVWTVNGQKGSYRLYERESGEGVVKSHLVMEWGHCFIFPGDYETCLTAWKDNKVLYQDILSVTIINDKDFLGFNWKDVTNTSQAWTSYADVIGSNPDLMTTYRFNAGVPSVEVAYFNVTSDKYLSQSYDVLYNYFCSFYSQPTYEDKKDKQKIFRLYKELFSEQKVYPNAYPCAIWVTDNANAVLLLDEDDSARYIVYAEPRQ</sequence>
<evidence type="ECO:0000313" key="2">
    <source>
        <dbReference type="Proteomes" id="UP000005101"/>
    </source>
</evidence>
<organism evidence="1 2">
    <name type="scientific">Bacteroides fragilis 3_1_12</name>
    <dbReference type="NCBI Taxonomy" id="457424"/>
    <lineage>
        <taxon>Bacteria</taxon>
        <taxon>Pseudomonadati</taxon>
        <taxon>Bacteroidota</taxon>
        <taxon>Bacteroidia</taxon>
        <taxon>Bacteroidales</taxon>
        <taxon>Bacteroidaceae</taxon>
        <taxon>Bacteroides</taxon>
    </lineage>
</organism>
<evidence type="ECO:0000313" key="1">
    <source>
        <dbReference type="EMBL" id="EFR51947.1"/>
    </source>
</evidence>
<dbReference type="EMBL" id="EQ973213">
    <property type="protein sequence ID" value="EFR51947.1"/>
    <property type="molecule type" value="Genomic_DNA"/>
</dbReference>
<proteinExistence type="predicted"/>
<name>A0ABN0BGT9_BACFG</name>
<accession>A0ABN0BGT9</accession>
<reference evidence="1 2" key="1">
    <citation type="submission" date="2008-12" db="EMBL/GenBank/DDBJ databases">
        <title>Annotation of Bacteroides fragilis strain 3_1_12.</title>
        <authorList>
            <consortium name="The Broad Institute Genome Sequencing Platform"/>
            <person name="Ward D."/>
            <person name="Young S.K."/>
            <person name="Kodira C.D."/>
            <person name="Zeng Q."/>
            <person name="Koehrsen M."/>
            <person name="Alvarado L."/>
            <person name="Berlin A."/>
            <person name="Borenstein D."/>
            <person name="Chen Z."/>
            <person name="Engels R."/>
            <person name="Freedman E."/>
            <person name="Gellesch M."/>
            <person name="Goldberg J."/>
            <person name="Griggs A."/>
            <person name="Gujja S."/>
            <person name="Heiman D."/>
            <person name="Hepburn T."/>
            <person name="Howarth C."/>
            <person name="Jen D."/>
            <person name="Larson L."/>
            <person name="Lewis B."/>
            <person name="Mehta T."/>
            <person name="Park D."/>
            <person name="Pearson M."/>
            <person name="Roberts A."/>
            <person name="Saif S."/>
            <person name="Shea T."/>
            <person name="Shenoy N."/>
            <person name="Sisk P."/>
            <person name="Stolte C."/>
            <person name="Sykes S."/>
            <person name="Walk T."/>
            <person name="White J."/>
            <person name="Yandava C."/>
            <person name="Allen-Vercoe E."/>
            <person name="Strauss J."/>
            <person name="Ambrose C."/>
            <person name="Lander E."/>
            <person name="Nusbaum C."/>
            <person name="Galagan J."/>
            <person name="Birren B."/>
        </authorList>
    </citation>
    <scope>NUCLEOTIDE SEQUENCE [LARGE SCALE GENOMIC DNA]</scope>
    <source>
        <strain evidence="1 2">3_1_12</strain>
    </source>
</reference>
<protein>
    <submittedName>
        <fullName evidence="1">Uncharacterized protein</fullName>
    </submittedName>
</protein>
<keyword evidence="2" id="KW-1185">Reference proteome</keyword>
<gene>
    <name evidence="1" type="ORF">BFAG_00641</name>
</gene>